<proteinExistence type="predicted"/>
<organism evidence="2 3">
    <name type="scientific">Rotaria socialis</name>
    <dbReference type="NCBI Taxonomy" id="392032"/>
    <lineage>
        <taxon>Eukaryota</taxon>
        <taxon>Metazoa</taxon>
        <taxon>Spiralia</taxon>
        <taxon>Gnathifera</taxon>
        <taxon>Rotifera</taxon>
        <taxon>Eurotatoria</taxon>
        <taxon>Bdelloidea</taxon>
        <taxon>Philodinida</taxon>
        <taxon>Philodinidae</taxon>
        <taxon>Rotaria</taxon>
    </lineage>
</organism>
<evidence type="ECO:0000256" key="1">
    <source>
        <dbReference type="SAM" id="Phobius"/>
    </source>
</evidence>
<accession>A0A820UC18</accession>
<keyword evidence="1" id="KW-0472">Membrane</keyword>
<dbReference type="AlphaFoldDB" id="A0A820UC18"/>
<keyword evidence="1" id="KW-1133">Transmembrane helix</keyword>
<feature type="transmembrane region" description="Helical" evidence="1">
    <location>
        <begin position="32"/>
        <end position="50"/>
    </location>
</feature>
<dbReference type="Proteomes" id="UP000663862">
    <property type="component" value="Unassembled WGS sequence"/>
</dbReference>
<dbReference type="EMBL" id="CAJOBQ010001416">
    <property type="protein sequence ID" value="CAF4485340.1"/>
    <property type="molecule type" value="Genomic_DNA"/>
</dbReference>
<gene>
    <name evidence="2" type="ORF">TSG867_LOCUS19869</name>
</gene>
<protein>
    <submittedName>
        <fullName evidence="2">Uncharacterized protein</fullName>
    </submittedName>
</protein>
<comment type="caution">
    <text evidence="2">The sequence shown here is derived from an EMBL/GenBank/DDBJ whole genome shotgun (WGS) entry which is preliminary data.</text>
</comment>
<sequence>MGKRLLIKVTMGKSPNETGNCPFVPSLATPLVNMNFGCILFAFACLLANVDSMKLFDKFQESDDTTDTSEDKRNVISVDRLSRALMTTLDGGYSKDSWTVYYMGKKVDGASANSFQSLGGGYGKDSWTVYYMGRKVDGASANSFQSLGGGYGKDSWNVYFQGRKVAGASANSFQSLGSGYGKDSWHVYLMGNKIDGASPNTFNIGK</sequence>
<keyword evidence="1" id="KW-0812">Transmembrane</keyword>
<name>A0A820UC18_9BILA</name>
<evidence type="ECO:0000313" key="3">
    <source>
        <dbReference type="Proteomes" id="UP000663862"/>
    </source>
</evidence>
<evidence type="ECO:0000313" key="2">
    <source>
        <dbReference type="EMBL" id="CAF4485340.1"/>
    </source>
</evidence>
<dbReference type="Pfam" id="PF13644">
    <property type="entry name" value="DKNYY"/>
    <property type="match status" value="2"/>
</dbReference>
<reference evidence="2" key="1">
    <citation type="submission" date="2021-02" db="EMBL/GenBank/DDBJ databases">
        <authorList>
            <person name="Nowell W R."/>
        </authorList>
    </citation>
    <scope>NUCLEOTIDE SEQUENCE</scope>
</reference>
<dbReference type="InterPro" id="IPR027375">
    <property type="entry name" value="DKNYY"/>
</dbReference>